<evidence type="ECO:0000256" key="4">
    <source>
        <dbReference type="ARBA" id="ARBA00022553"/>
    </source>
</evidence>
<dbReference type="SMART" id="SM00570">
    <property type="entry name" value="AWS"/>
    <property type="match status" value="1"/>
</dbReference>
<reference evidence="21" key="1">
    <citation type="submission" date="2025-08" db="UniProtKB">
        <authorList>
            <consortium name="RefSeq"/>
        </authorList>
    </citation>
    <scope>IDENTIFICATION</scope>
</reference>
<evidence type="ECO:0000256" key="7">
    <source>
        <dbReference type="ARBA" id="ARBA00022691"/>
    </source>
</evidence>
<evidence type="ECO:0000256" key="3">
    <source>
        <dbReference type="ARBA" id="ARBA00022454"/>
    </source>
</evidence>
<dbReference type="CDD" id="cd15566">
    <property type="entry name" value="PHD3_NSD"/>
    <property type="match status" value="1"/>
</dbReference>
<dbReference type="Gene3D" id="2.170.270.10">
    <property type="entry name" value="SET domain"/>
    <property type="match status" value="1"/>
</dbReference>
<dbReference type="PANTHER" id="PTHR22884">
    <property type="entry name" value="SET DOMAIN PROTEINS"/>
    <property type="match status" value="1"/>
</dbReference>
<name>A0AAJ6VXI6_9ACAR</name>
<dbReference type="SUPFAM" id="SSF63748">
    <property type="entry name" value="Tudor/PWWP/MBT"/>
    <property type="match status" value="2"/>
</dbReference>
<proteinExistence type="predicted"/>
<comment type="subcellular location">
    <subcellularLocation>
        <location evidence="2">Chromosome</location>
    </subcellularLocation>
    <subcellularLocation>
        <location evidence="1">Nucleus</location>
    </subcellularLocation>
</comment>
<keyword evidence="20" id="KW-1185">Reference proteome</keyword>
<accession>A0AAJ6VXI6</accession>
<dbReference type="GO" id="GO:0008270">
    <property type="term" value="F:zinc ion binding"/>
    <property type="evidence" value="ECO:0007669"/>
    <property type="project" value="UniProtKB-KW"/>
</dbReference>
<dbReference type="InterPro" id="IPR050777">
    <property type="entry name" value="SET2_Histone-Lys_MeTrsfase"/>
</dbReference>
<keyword evidence="10" id="KW-0862">Zinc</keyword>
<dbReference type="GeneID" id="100908129"/>
<dbReference type="GO" id="GO:0005634">
    <property type="term" value="C:nucleus"/>
    <property type="evidence" value="ECO:0007669"/>
    <property type="project" value="UniProtKB-SubCell"/>
</dbReference>
<evidence type="ECO:0000256" key="11">
    <source>
        <dbReference type="ARBA" id="ARBA00022853"/>
    </source>
</evidence>
<keyword evidence="8" id="KW-0479">Metal-binding</keyword>
<dbReference type="GO" id="GO:0016279">
    <property type="term" value="F:protein-lysine N-methyltransferase activity"/>
    <property type="evidence" value="ECO:0007669"/>
    <property type="project" value="UniProtKB-ARBA"/>
</dbReference>
<keyword evidence="5" id="KW-0489">Methyltransferase</keyword>
<evidence type="ECO:0000256" key="5">
    <source>
        <dbReference type="ARBA" id="ARBA00022603"/>
    </source>
</evidence>
<gene>
    <name evidence="21" type="primary">LOC100908129</name>
</gene>
<evidence type="ECO:0000259" key="17">
    <source>
        <dbReference type="PROSITE" id="PS50812"/>
    </source>
</evidence>
<dbReference type="PROSITE" id="PS01359">
    <property type="entry name" value="ZF_PHD_1"/>
    <property type="match status" value="1"/>
</dbReference>
<dbReference type="PROSITE" id="PS50016">
    <property type="entry name" value="ZF_PHD_2"/>
    <property type="match status" value="1"/>
</dbReference>
<dbReference type="CDD" id="cd20143">
    <property type="entry name" value="PWWP_AtATX3-like"/>
    <property type="match status" value="1"/>
</dbReference>
<feature type="compositionally biased region" description="Polar residues" evidence="14">
    <location>
        <begin position="97"/>
        <end position="110"/>
    </location>
</feature>
<dbReference type="AlphaFoldDB" id="A0AAJ6VXI6"/>
<dbReference type="SMART" id="SM00317">
    <property type="entry name" value="SET"/>
    <property type="match status" value="1"/>
</dbReference>
<evidence type="ECO:0000259" key="18">
    <source>
        <dbReference type="PROSITE" id="PS50868"/>
    </source>
</evidence>
<feature type="region of interest" description="Disordered" evidence="14">
    <location>
        <begin position="246"/>
        <end position="340"/>
    </location>
</feature>
<evidence type="ECO:0000256" key="6">
    <source>
        <dbReference type="ARBA" id="ARBA00022679"/>
    </source>
</evidence>
<dbReference type="SUPFAM" id="SSF57903">
    <property type="entry name" value="FYVE/PHD zinc finger"/>
    <property type="match status" value="1"/>
</dbReference>
<dbReference type="InterPro" id="IPR046341">
    <property type="entry name" value="SET_dom_sf"/>
</dbReference>
<evidence type="ECO:0000256" key="12">
    <source>
        <dbReference type="ARBA" id="ARBA00023242"/>
    </source>
</evidence>
<dbReference type="InterPro" id="IPR006560">
    <property type="entry name" value="AWS_dom"/>
</dbReference>
<protein>
    <submittedName>
        <fullName evidence="21">Histone-lysine N-methyltransferase NSD2</fullName>
    </submittedName>
</protein>
<evidence type="ECO:0000256" key="13">
    <source>
        <dbReference type="PROSITE-ProRule" id="PRU00146"/>
    </source>
</evidence>
<evidence type="ECO:0000259" key="15">
    <source>
        <dbReference type="PROSITE" id="PS50016"/>
    </source>
</evidence>
<dbReference type="InterPro" id="IPR003616">
    <property type="entry name" value="Post-SET_dom"/>
</dbReference>
<dbReference type="PROSITE" id="PS50812">
    <property type="entry name" value="PWWP"/>
    <property type="match status" value="2"/>
</dbReference>
<evidence type="ECO:0000256" key="1">
    <source>
        <dbReference type="ARBA" id="ARBA00004123"/>
    </source>
</evidence>
<dbReference type="SUPFAM" id="SSF82199">
    <property type="entry name" value="SET domain"/>
    <property type="match status" value="1"/>
</dbReference>
<dbReference type="Pfam" id="PF00628">
    <property type="entry name" value="PHD"/>
    <property type="match status" value="1"/>
</dbReference>
<dbReference type="CDD" id="cd20144">
    <property type="entry name" value="PWWP_NSD_rpt1"/>
    <property type="match status" value="1"/>
</dbReference>
<feature type="compositionally biased region" description="Polar residues" evidence="14">
    <location>
        <begin position="299"/>
        <end position="323"/>
    </location>
</feature>
<dbReference type="PROSITE" id="PS50868">
    <property type="entry name" value="POST_SET"/>
    <property type="match status" value="1"/>
</dbReference>
<dbReference type="PROSITE" id="PS50280">
    <property type="entry name" value="SET"/>
    <property type="match status" value="1"/>
</dbReference>
<evidence type="ECO:0000256" key="9">
    <source>
        <dbReference type="ARBA" id="ARBA00022771"/>
    </source>
</evidence>
<evidence type="ECO:0000256" key="10">
    <source>
        <dbReference type="ARBA" id="ARBA00022833"/>
    </source>
</evidence>
<dbReference type="GO" id="GO:0032259">
    <property type="term" value="P:methylation"/>
    <property type="evidence" value="ECO:0007669"/>
    <property type="project" value="UniProtKB-KW"/>
</dbReference>
<dbReference type="Gene3D" id="2.30.30.140">
    <property type="match status" value="2"/>
</dbReference>
<keyword evidence="4" id="KW-0597">Phosphoprotein</keyword>
<feature type="domain" description="PWWP" evidence="17">
    <location>
        <begin position="129"/>
        <end position="190"/>
    </location>
</feature>
<evidence type="ECO:0000259" key="16">
    <source>
        <dbReference type="PROSITE" id="PS50280"/>
    </source>
</evidence>
<evidence type="ECO:0000256" key="14">
    <source>
        <dbReference type="SAM" id="MobiDB-lite"/>
    </source>
</evidence>
<dbReference type="PROSITE" id="PS51215">
    <property type="entry name" value="AWS"/>
    <property type="match status" value="1"/>
</dbReference>
<keyword evidence="9 13" id="KW-0863">Zinc-finger</keyword>
<feature type="domain" description="PHD-type" evidence="15">
    <location>
        <begin position="506"/>
        <end position="554"/>
    </location>
</feature>
<feature type="domain" description="AWS" evidence="19">
    <location>
        <begin position="690"/>
        <end position="736"/>
    </location>
</feature>
<dbReference type="Proteomes" id="UP000694867">
    <property type="component" value="Unplaced"/>
</dbReference>
<dbReference type="Pfam" id="PF00855">
    <property type="entry name" value="PWWP"/>
    <property type="match status" value="2"/>
</dbReference>
<dbReference type="SMART" id="SM00293">
    <property type="entry name" value="PWWP"/>
    <property type="match status" value="2"/>
</dbReference>
<dbReference type="Pfam" id="PF00856">
    <property type="entry name" value="SET"/>
    <property type="match status" value="1"/>
</dbReference>
<keyword evidence="7" id="KW-0949">S-adenosyl-L-methionine</keyword>
<keyword evidence="3" id="KW-0158">Chromosome</keyword>
<keyword evidence="6" id="KW-0808">Transferase</keyword>
<feature type="compositionally biased region" description="Basic residues" evidence="14">
    <location>
        <begin position="324"/>
        <end position="339"/>
    </location>
</feature>
<feature type="region of interest" description="Disordered" evidence="14">
    <location>
        <begin position="87"/>
        <end position="110"/>
    </location>
</feature>
<dbReference type="RefSeq" id="XP_003743600.1">
    <property type="nucleotide sequence ID" value="XM_003743552.2"/>
</dbReference>
<evidence type="ECO:0000259" key="19">
    <source>
        <dbReference type="PROSITE" id="PS51215"/>
    </source>
</evidence>
<dbReference type="InterPro" id="IPR000313">
    <property type="entry name" value="PWWP_dom"/>
</dbReference>
<dbReference type="InterPro" id="IPR019786">
    <property type="entry name" value="Zinc_finger_PHD-type_CS"/>
</dbReference>
<dbReference type="InterPro" id="IPR013083">
    <property type="entry name" value="Znf_RING/FYVE/PHD"/>
</dbReference>
<dbReference type="KEGG" id="goe:100908129"/>
<evidence type="ECO:0000313" key="21">
    <source>
        <dbReference type="RefSeq" id="XP_003743600.1"/>
    </source>
</evidence>
<feature type="domain" description="SET" evidence="16">
    <location>
        <begin position="738"/>
        <end position="856"/>
    </location>
</feature>
<dbReference type="InterPro" id="IPR019787">
    <property type="entry name" value="Znf_PHD-finger"/>
</dbReference>
<dbReference type="SMART" id="SM00249">
    <property type="entry name" value="PHD"/>
    <property type="match status" value="3"/>
</dbReference>
<evidence type="ECO:0000256" key="2">
    <source>
        <dbReference type="ARBA" id="ARBA00004286"/>
    </source>
</evidence>
<dbReference type="InterPro" id="IPR001965">
    <property type="entry name" value="Znf_PHD"/>
</dbReference>
<feature type="domain" description="Post-SET" evidence="18">
    <location>
        <begin position="863"/>
        <end position="879"/>
    </location>
</feature>
<evidence type="ECO:0000313" key="20">
    <source>
        <dbReference type="Proteomes" id="UP000694867"/>
    </source>
</evidence>
<dbReference type="GO" id="GO:0140938">
    <property type="term" value="F:histone H3 methyltransferase activity"/>
    <property type="evidence" value="ECO:0007669"/>
    <property type="project" value="UniProtKB-ARBA"/>
</dbReference>
<dbReference type="Gene3D" id="3.30.40.10">
    <property type="entry name" value="Zinc/RING finger domain, C3HC4 (zinc finger)"/>
    <property type="match status" value="1"/>
</dbReference>
<sequence length="890" mass="99884">MDKSGKILRKMLDKFRQTHNEEPCLVFPEEECTIEAPPLKRRRESLEGARCENQENSVTDLNAIRAADLPRMVALATRTSSELIVATGPESKPVKEASTTSEDSGRGSTESLVAELEGPHPDCTLPYVPGDLLWVKMGKHPFWPCMIVSDENGEYFRQKSKYIVFHVRFFGNTDTFGWTDGPKRVLEFAGRDKYLETVEAALRLQTSKIRKELAKFYSINLAGRESLEKNWVAALSKADNALHFSPSQRLQRFHPSQSKAESTRITRQRGGLNTETTVGKDSKERKFITKQTREKPTRDASSATKRSVSPASESNSGRASSQVSKKKKVPKTLKKRPISRKVEHGKLSEAVCSTCLVGGTSETLKSCKCGNSFHAECLNQPAGPGDDGHAVFCEQCRSTLCAICEREIEDCVAIPATCCRRRYHMSCIRDMALRCKFSPDRQSIQECPRHVCLYCKGRGNLIHCVKCPVTYHKEKICVAASSQFLTPNQILCLRHAPPPQKKTNNLNYCFVCRESGSLICCDICPAVVHAACASEDVGKLERRKTWFCPDCVEGRFPVFGQVCWGKIGTHPWWPVKILHPSEMPENCLNAPHKAADLAVYFFGCPDSQSYGWLAPSKVFPYTLEDNGAHTTIKANQKRQYFAKALDDAKAAYKEFQLNLQAVHSKKKPPKFRKISSNKMVSASCRKRRLHDVDPCSCKVSSPCVDFTCTNRAVYVECSDDCAQREKCKNRRFQERAYRATKVFLTPDGRGWGLQAVEDLKKDDFVIEYIGEIIDSKECDRRLSQLHAIGDPNVYFLEADANYIIDAGPAGNEARFINHSCNPNLRTEKWTVNDKLCVGLFAKRNIAAGEELTFNYNMQCRDVNENICLCNASNCVGTLGISRKQSKSPTP</sequence>
<feature type="domain" description="PWWP" evidence="17">
    <location>
        <begin position="559"/>
        <end position="624"/>
    </location>
</feature>
<dbReference type="InterPro" id="IPR001214">
    <property type="entry name" value="SET_dom"/>
</dbReference>
<dbReference type="InterPro" id="IPR011011">
    <property type="entry name" value="Znf_FYVE_PHD"/>
</dbReference>
<feature type="compositionally biased region" description="Polar residues" evidence="14">
    <location>
        <begin position="246"/>
        <end position="277"/>
    </location>
</feature>
<keyword evidence="12" id="KW-0539">Nucleus</keyword>
<keyword evidence="11" id="KW-0156">Chromatin regulator</keyword>
<organism evidence="20 21">
    <name type="scientific">Galendromus occidentalis</name>
    <name type="common">western predatory mite</name>
    <dbReference type="NCBI Taxonomy" id="34638"/>
    <lineage>
        <taxon>Eukaryota</taxon>
        <taxon>Metazoa</taxon>
        <taxon>Ecdysozoa</taxon>
        <taxon>Arthropoda</taxon>
        <taxon>Chelicerata</taxon>
        <taxon>Arachnida</taxon>
        <taxon>Acari</taxon>
        <taxon>Parasitiformes</taxon>
        <taxon>Mesostigmata</taxon>
        <taxon>Gamasina</taxon>
        <taxon>Phytoseioidea</taxon>
        <taxon>Phytoseiidae</taxon>
        <taxon>Typhlodrominae</taxon>
        <taxon>Galendromus</taxon>
    </lineage>
</organism>
<dbReference type="GO" id="GO:0005694">
    <property type="term" value="C:chromosome"/>
    <property type="evidence" value="ECO:0007669"/>
    <property type="project" value="UniProtKB-SubCell"/>
</dbReference>
<feature type="compositionally biased region" description="Basic and acidic residues" evidence="14">
    <location>
        <begin position="278"/>
        <end position="298"/>
    </location>
</feature>
<evidence type="ECO:0000256" key="8">
    <source>
        <dbReference type="ARBA" id="ARBA00022723"/>
    </source>
</evidence>